<proteinExistence type="inferred from homology"/>
<dbReference type="GO" id="GO:0003677">
    <property type="term" value="F:DNA binding"/>
    <property type="evidence" value="ECO:0007669"/>
    <property type="project" value="UniProtKB-UniRule"/>
</dbReference>
<sequence>MASIQKRGNKYRVTLEYGKDSSGKRIRKYVTANSKDEAEKIINEFEYNKNKNLLVNPEDISMEDYLEIWLSNYVKYSCELTTMSGYINIIKNHINKHLGNIKLQKLQPIQIQQYYVHIMEKKGLSPNTVIKHHALIRKSLDYALKQQLVYRNVADAVSLPKKIKYEAKVYDKEQLKRLLELLEGEKIELPVNLAAYLGLRREEILGLKWNKINLDERLMYIHEVRVRAGKNVVTKKPKTDKSMRTLHIPERVYNLLLKEKNKQDYFKSILGKEYYENDYVYCHENGKEFRVNTVTDNFRKFLDKNNLPKIRLHDLRHTFASILYDEGVDLKAISEDLGHSDLGTTNKIYTHRFDKTHAKTIDVISNALKLSK</sequence>
<evidence type="ECO:0000256" key="4">
    <source>
        <dbReference type="ARBA" id="ARBA00023125"/>
    </source>
</evidence>
<comment type="function">
    <text evidence="1">Site-specific tyrosine recombinase, which acts by catalyzing the cutting and rejoining of the recombining DNA molecules.</text>
</comment>
<accession>A0A1M6A495</accession>
<dbReference type="InterPro" id="IPR013762">
    <property type="entry name" value="Integrase-like_cat_sf"/>
</dbReference>
<protein>
    <submittedName>
        <fullName evidence="9">Integrase</fullName>
    </submittedName>
</protein>
<evidence type="ECO:0000256" key="1">
    <source>
        <dbReference type="ARBA" id="ARBA00003283"/>
    </source>
</evidence>
<feature type="domain" description="Tyr recombinase" evidence="7">
    <location>
        <begin position="165"/>
        <end position="362"/>
    </location>
</feature>
<dbReference type="InterPro" id="IPR050090">
    <property type="entry name" value="Tyrosine_recombinase_XerCD"/>
</dbReference>
<feature type="domain" description="Core-binding (CB)" evidence="8">
    <location>
        <begin position="60"/>
        <end position="144"/>
    </location>
</feature>
<evidence type="ECO:0000259" key="8">
    <source>
        <dbReference type="PROSITE" id="PS51900"/>
    </source>
</evidence>
<dbReference type="EMBL" id="FQXU01000012">
    <property type="protein sequence ID" value="SHI31245.1"/>
    <property type="molecule type" value="Genomic_DNA"/>
</dbReference>
<evidence type="ECO:0000259" key="7">
    <source>
        <dbReference type="PROSITE" id="PS51898"/>
    </source>
</evidence>
<dbReference type="PANTHER" id="PTHR30349:SF64">
    <property type="entry name" value="PROPHAGE INTEGRASE INTD-RELATED"/>
    <property type="match status" value="1"/>
</dbReference>
<evidence type="ECO:0000256" key="3">
    <source>
        <dbReference type="ARBA" id="ARBA00022908"/>
    </source>
</evidence>
<organism evidence="9 10">
    <name type="scientific">Clostridium intestinale DSM 6191</name>
    <dbReference type="NCBI Taxonomy" id="1121320"/>
    <lineage>
        <taxon>Bacteria</taxon>
        <taxon>Bacillati</taxon>
        <taxon>Bacillota</taxon>
        <taxon>Clostridia</taxon>
        <taxon>Eubacteriales</taxon>
        <taxon>Clostridiaceae</taxon>
        <taxon>Clostridium</taxon>
    </lineage>
</organism>
<dbReference type="RefSeq" id="WP_073021749.1">
    <property type="nucleotide sequence ID" value="NZ_FQXU01000012.1"/>
</dbReference>
<dbReference type="AlphaFoldDB" id="A0A1M6A495"/>
<dbReference type="CDD" id="cd01189">
    <property type="entry name" value="INT_ICEBs1_C_like"/>
    <property type="match status" value="1"/>
</dbReference>
<keyword evidence="3" id="KW-0229">DNA integration</keyword>
<dbReference type="PROSITE" id="PS51898">
    <property type="entry name" value="TYR_RECOMBINASE"/>
    <property type="match status" value="1"/>
</dbReference>
<dbReference type="Pfam" id="PF00589">
    <property type="entry name" value="Phage_integrase"/>
    <property type="match status" value="1"/>
</dbReference>
<dbReference type="GO" id="GO:0006310">
    <property type="term" value="P:DNA recombination"/>
    <property type="evidence" value="ECO:0007669"/>
    <property type="project" value="UniProtKB-KW"/>
</dbReference>
<dbReference type="InterPro" id="IPR044068">
    <property type="entry name" value="CB"/>
</dbReference>
<evidence type="ECO:0000256" key="6">
    <source>
        <dbReference type="PROSITE-ProRule" id="PRU01248"/>
    </source>
</evidence>
<keyword evidence="5" id="KW-0233">DNA recombination</keyword>
<dbReference type="GO" id="GO:0015074">
    <property type="term" value="P:DNA integration"/>
    <property type="evidence" value="ECO:0007669"/>
    <property type="project" value="UniProtKB-KW"/>
</dbReference>
<reference evidence="9 10" key="1">
    <citation type="submission" date="2016-11" db="EMBL/GenBank/DDBJ databases">
        <authorList>
            <person name="Jaros S."/>
            <person name="Januszkiewicz K."/>
            <person name="Wedrychowicz H."/>
        </authorList>
    </citation>
    <scope>NUCLEOTIDE SEQUENCE [LARGE SCALE GENOMIC DNA]</scope>
    <source>
        <strain evidence="9 10">DSM 6191</strain>
    </source>
</reference>
<dbReference type="InterPro" id="IPR011010">
    <property type="entry name" value="DNA_brk_join_enz"/>
</dbReference>
<comment type="similarity">
    <text evidence="2">Belongs to the 'phage' integrase family.</text>
</comment>
<evidence type="ECO:0000256" key="2">
    <source>
        <dbReference type="ARBA" id="ARBA00008857"/>
    </source>
</evidence>
<dbReference type="InterPro" id="IPR010998">
    <property type="entry name" value="Integrase_recombinase_N"/>
</dbReference>
<dbReference type="Proteomes" id="UP000184241">
    <property type="component" value="Unassembled WGS sequence"/>
</dbReference>
<dbReference type="PROSITE" id="PS51900">
    <property type="entry name" value="CB"/>
    <property type="match status" value="1"/>
</dbReference>
<dbReference type="SUPFAM" id="SSF56349">
    <property type="entry name" value="DNA breaking-rejoining enzymes"/>
    <property type="match status" value="1"/>
</dbReference>
<dbReference type="PANTHER" id="PTHR30349">
    <property type="entry name" value="PHAGE INTEGRASE-RELATED"/>
    <property type="match status" value="1"/>
</dbReference>
<keyword evidence="4 6" id="KW-0238">DNA-binding</keyword>
<dbReference type="InterPro" id="IPR004107">
    <property type="entry name" value="Integrase_SAM-like_N"/>
</dbReference>
<evidence type="ECO:0000256" key="5">
    <source>
        <dbReference type="ARBA" id="ARBA00023172"/>
    </source>
</evidence>
<dbReference type="InterPro" id="IPR002104">
    <property type="entry name" value="Integrase_catalytic"/>
</dbReference>
<evidence type="ECO:0000313" key="10">
    <source>
        <dbReference type="Proteomes" id="UP000184241"/>
    </source>
</evidence>
<dbReference type="Gene3D" id="1.10.443.10">
    <property type="entry name" value="Intergrase catalytic core"/>
    <property type="match status" value="1"/>
</dbReference>
<evidence type="ECO:0000313" key="9">
    <source>
        <dbReference type="EMBL" id="SHI31245.1"/>
    </source>
</evidence>
<dbReference type="Gene3D" id="1.10.150.130">
    <property type="match status" value="1"/>
</dbReference>
<dbReference type="Pfam" id="PF14659">
    <property type="entry name" value="Phage_int_SAM_3"/>
    <property type="match status" value="1"/>
</dbReference>
<name>A0A1M6A495_9CLOT</name>
<gene>
    <name evidence="9" type="ORF">SAMN02745941_03606</name>
</gene>